<gene>
    <name evidence="1" type="ORF">H663_009055</name>
</gene>
<dbReference type="EMBL" id="LFYT02000008">
    <property type="protein sequence ID" value="PVE43156.1"/>
    <property type="molecule type" value="Genomic_DNA"/>
</dbReference>
<reference evidence="1" key="1">
    <citation type="submission" date="2017-04" db="EMBL/GenBank/DDBJ databases">
        <title>Unexpected and diverse lifestyles within the genus Limnohabitans.</title>
        <authorList>
            <person name="Kasalicky V."/>
            <person name="Mehrshad M."/>
            <person name="Andrei S.-A."/>
            <person name="Salcher M."/>
            <person name="Kratochvilova H."/>
            <person name="Simek K."/>
            <person name="Ghai R."/>
        </authorList>
    </citation>
    <scope>NUCLEOTIDE SEQUENCE [LARGE SCALE GENOMIC DNA]</scope>
    <source>
        <strain evidence="1">II-D5</strain>
    </source>
</reference>
<evidence type="ECO:0000313" key="2">
    <source>
        <dbReference type="Proteomes" id="UP000037507"/>
    </source>
</evidence>
<evidence type="ECO:0000313" key="1">
    <source>
        <dbReference type="EMBL" id="PVE43156.1"/>
    </source>
</evidence>
<dbReference type="OrthoDB" id="8377146at2"/>
<comment type="caution">
    <text evidence="1">The sequence shown here is derived from an EMBL/GenBank/DDBJ whole genome shotgun (WGS) entry which is preliminary data.</text>
</comment>
<organism evidence="1 2">
    <name type="scientific">Limnohabitans planktonicus II-D5</name>
    <dbReference type="NCBI Taxonomy" id="1293045"/>
    <lineage>
        <taxon>Bacteria</taxon>
        <taxon>Pseudomonadati</taxon>
        <taxon>Pseudomonadota</taxon>
        <taxon>Betaproteobacteria</taxon>
        <taxon>Burkholderiales</taxon>
        <taxon>Comamonadaceae</taxon>
        <taxon>Limnohabitans</taxon>
    </lineage>
</organism>
<accession>A0A2T7UEM6</accession>
<sequence length="144" mass="15630">MTSEACPLTAFTLFCDDLRQEAGGKLSAMGIYQGVMAIPADAVLLPKLVAWSVFKLPVSQVDGLATVLLQDKDRVLSSATLDFAQSEQLGAHALSSDQADALEMLNIPFELTPFRAQVGMEIRVVFESTKFHYESDVLHIVKAA</sequence>
<dbReference type="Proteomes" id="UP000037507">
    <property type="component" value="Unassembled WGS sequence"/>
</dbReference>
<protein>
    <submittedName>
        <fullName evidence="1">Uncharacterized protein</fullName>
    </submittedName>
</protein>
<name>A0A2T7UEM6_9BURK</name>
<dbReference type="STRING" id="1293045.H663_05005"/>
<proteinExistence type="predicted"/>
<keyword evidence="2" id="KW-1185">Reference proteome</keyword>
<dbReference type="AlphaFoldDB" id="A0A2T7UEM6"/>
<dbReference type="RefSeq" id="WP_053170368.1">
    <property type="nucleotide sequence ID" value="NZ_LFYT02000008.1"/>
</dbReference>